<accession>A0A1Z3LWA9</accession>
<dbReference type="Proteomes" id="UP000197024">
    <property type="component" value="Chromosome"/>
</dbReference>
<feature type="chain" id="PRO_5013097076" description="Peptidase M61 catalytic domain-containing protein" evidence="1">
    <location>
        <begin position="29"/>
        <end position="535"/>
    </location>
</feature>
<keyword evidence="1" id="KW-0732">Signal</keyword>
<name>A0A1Z3LWA9_BREDI</name>
<gene>
    <name evidence="2" type="ORF">CD943_05870</name>
</gene>
<dbReference type="RefSeq" id="WP_088410432.1">
    <property type="nucleotide sequence ID" value="NZ_CP021995.1"/>
</dbReference>
<reference evidence="2 3" key="2">
    <citation type="submission" date="2017-06" db="EMBL/GenBank/DDBJ databases">
        <authorList>
            <person name="Kim H.J."/>
            <person name="Triplett B.A."/>
        </authorList>
    </citation>
    <scope>NUCLEOTIDE SEQUENCE [LARGE SCALE GENOMIC DNA]</scope>
    <source>
        <strain evidence="2 3">BZC3</strain>
    </source>
</reference>
<evidence type="ECO:0000313" key="2">
    <source>
        <dbReference type="EMBL" id="ASD26460.1"/>
    </source>
</evidence>
<reference evidence="2 3" key="1">
    <citation type="submission" date="2017-06" db="EMBL/GenBank/DDBJ databases">
        <title>Biodegradation of gentamicin by bacterial consortia AMQD4 in synthetic medium and raw gentamicin sewage.</title>
        <authorList>
            <person name="Chang H."/>
            <person name="Feng Y."/>
            <person name="Li Z."/>
            <person name="Xue J."/>
            <person name="Cheng D."/>
        </authorList>
    </citation>
    <scope>NUCLEOTIDE SEQUENCE [LARGE SCALE GENOMIC DNA]</scope>
    <source>
        <strain evidence="2 3">BZC3</strain>
    </source>
</reference>
<evidence type="ECO:0000313" key="3">
    <source>
        <dbReference type="Proteomes" id="UP000197024"/>
    </source>
</evidence>
<feature type="signal peptide" evidence="1">
    <location>
        <begin position="1"/>
        <end position="28"/>
    </location>
</feature>
<sequence length="535" mass="56603">MSKMILRAAAAMATVAAMTCGAAAPAQAQQAATVEARSAPGGVAVTWRLAEPTTRVAFLNQNIVRTEWIVTTPGLTLTDGAVEGEAPFQSFEILIRPDTTERDRGYLALAQIGSGSILYGPAVALRGMDAELTARPAAGETALPMSKAEKGSVYLGPQSQVETYPGARLAIGETVSPTLAGIMRDGFFAAQAFFGARLGRDLPYEPVLLVTTDSPGPVDFRGDVSDSGVISTRFHGAAWDEPPAHVAAGLATFVWHETFHLWNGHRLENRDGEAAPWLHEGAAEYGAWAAAVSTGAVTETAAHEALSQRLNGCRKALGDRDYDPARLRSGSAVYDCGTVVQWLADLETRHASSGARDVFDLWKEVLDQGMAGDGYGVAEFRARPEGERAVALLMDGPGATRWDGVAARLAALGVTLEEKPSPDEYRAAALFHLNGENCTGGSTGFYRTEKGVRLDTGDKCGVLSGDPLLAKVEGHDPMTDATAMFFAVQGRCAAASPVRYSTQEGRTIEAKCDRPLIAPRAWSVTGAPALATRIQ</sequence>
<dbReference type="AlphaFoldDB" id="A0A1Z3LWA9"/>
<dbReference type="EMBL" id="CP021995">
    <property type="protein sequence ID" value="ASD26460.1"/>
    <property type="molecule type" value="Genomic_DNA"/>
</dbReference>
<organism evidence="2 3">
    <name type="scientific">Brevundimonas diminuta</name>
    <name type="common">Pseudomonas diminuta</name>
    <dbReference type="NCBI Taxonomy" id="293"/>
    <lineage>
        <taxon>Bacteria</taxon>
        <taxon>Pseudomonadati</taxon>
        <taxon>Pseudomonadota</taxon>
        <taxon>Alphaproteobacteria</taxon>
        <taxon>Caulobacterales</taxon>
        <taxon>Caulobacteraceae</taxon>
        <taxon>Brevundimonas</taxon>
    </lineage>
</organism>
<proteinExistence type="predicted"/>
<dbReference type="STRING" id="293.GCA_000988015_02104"/>
<evidence type="ECO:0000256" key="1">
    <source>
        <dbReference type="SAM" id="SignalP"/>
    </source>
</evidence>
<protein>
    <recommendedName>
        <fullName evidence="4">Peptidase M61 catalytic domain-containing protein</fullName>
    </recommendedName>
</protein>
<evidence type="ECO:0008006" key="4">
    <source>
        <dbReference type="Google" id="ProtNLM"/>
    </source>
</evidence>